<accession>A0A0G1KI11</accession>
<keyword evidence="4 5" id="KW-0687">Ribonucleoprotein</keyword>
<dbReference type="InterPro" id="IPR037121">
    <property type="entry name" value="Ribosomal_bL25_C"/>
</dbReference>
<comment type="subunit">
    <text evidence="5">Part of the 50S ribosomal subunit; part of the 5S rRNA/L5/L18/L25 subcomplex. Contacts the 5S rRNA. Binds to the 5S rRNA independently of L5 and L18.</text>
</comment>
<dbReference type="Gene3D" id="2.40.240.10">
    <property type="entry name" value="Ribosomal Protein L25, Chain P"/>
    <property type="match status" value="1"/>
</dbReference>
<dbReference type="InterPro" id="IPR001021">
    <property type="entry name" value="Ribosomal_bL25_long"/>
</dbReference>
<comment type="function">
    <text evidence="5">This is one of the proteins that binds to the 5S RNA in the ribosome where it forms part of the central protuberance.</text>
</comment>
<dbReference type="InterPro" id="IPR020057">
    <property type="entry name" value="Ribosomal_bL25_b-dom"/>
</dbReference>
<sequence>MQITAQKRENFGKKNKALRRANMLPGVVMEKGSQSVPVVLNSVEFGKAYKEAGETTLIDFLVGDADYKVLISEVQLHPVTLKPIHAAFRKVNLKEKITAQVPVEVVNEELNALVKAKEAIVLKLLDEIEVEALPTDLPREFVVDASKLAAVGDEIKVKDLDYDRAKVEITNHSDEDPVVLLDKIEEIKEEEAPVSEEEALAKVTATEELSEEEKAKRALEKEEKPEKVKK</sequence>
<dbReference type="GO" id="GO:0022625">
    <property type="term" value="C:cytosolic large ribosomal subunit"/>
    <property type="evidence" value="ECO:0007669"/>
    <property type="project" value="TreeGrafter"/>
</dbReference>
<evidence type="ECO:0000313" key="9">
    <source>
        <dbReference type="EMBL" id="KKT83135.1"/>
    </source>
</evidence>
<dbReference type="InterPro" id="IPR020930">
    <property type="entry name" value="Ribosomal_uL5_bac-type"/>
</dbReference>
<dbReference type="GO" id="GO:0008097">
    <property type="term" value="F:5S rRNA binding"/>
    <property type="evidence" value="ECO:0007669"/>
    <property type="project" value="InterPro"/>
</dbReference>
<dbReference type="PANTHER" id="PTHR33284">
    <property type="entry name" value="RIBOSOMAL PROTEIN L25/GLN-TRNA SYNTHETASE, ANTI-CODON-BINDING DOMAIN-CONTAINING PROTEIN"/>
    <property type="match status" value="1"/>
</dbReference>
<evidence type="ECO:0000256" key="4">
    <source>
        <dbReference type="ARBA" id="ARBA00023274"/>
    </source>
</evidence>
<comment type="similarity">
    <text evidence="5">Belongs to the bacterial ribosomal protein bL25 family. CTC subfamily.</text>
</comment>
<dbReference type="CDD" id="cd00495">
    <property type="entry name" value="Ribosomal_L25_TL5_CTC"/>
    <property type="match status" value="1"/>
</dbReference>
<evidence type="ECO:0000256" key="1">
    <source>
        <dbReference type="ARBA" id="ARBA00022730"/>
    </source>
</evidence>
<feature type="domain" description="Large ribosomal subunit protein bL25 L25" evidence="7">
    <location>
        <begin position="3"/>
        <end position="88"/>
    </location>
</feature>
<feature type="domain" description="Large ribosomal subunit protein bL25 beta" evidence="8">
    <location>
        <begin position="96"/>
        <end position="179"/>
    </location>
</feature>
<dbReference type="Pfam" id="PF14693">
    <property type="entry name" value="Ribosomal_TL5_C"/>
    <property type="match status" value="1"/>
</dbReference>
<dbReference type="NCBIfam" id="TIGR00731">
    <property type="entry name" value="bL25_bact_ctc"/>
    <property type="match status" value="1"/>
</dbReference>
<evidence type="ECO:0000256" key="3">
    <source>
        <dbReference type="ARBA" id="ARBA00022980"/>
    </source>
</evidence>
<dbReference type="GO" id="GO:0003735">
    <property type="term" value="F:structural constituent of ribosome"/>
    <property type="evidence" value="ECO:0007669"/>
    <property type="project" value="InterPro"/>
</dbReference>
<evidence type="ECO:0000259" key="7">
    <source>
        <dbReference type="Pfam" id="PF01386"/>
    </source>
</evidence>
<dbReference type="Gene3D" id="2.170.120.20">
    <property type="entry name" value="Ribosomal protein L25, beta domain"/>
    <property type="match status" value="1"/>
</dbReference>
<dbReference type="HAMAP" id="MF_01334">
    <property type="entry name" value="Ribosomal_bL25_CTC"/>
    <property type="match status" value="1"/>
</dbReference>
<dbReference type="InterPro" id="IPR029751">
    <property type="entry name" value="Ribosomal_L25_dom"/>
</dbReference>
<feature type="region of interest" description="Disordered" evidence="6">
    <location>
        <begin position="190"/>
        <end position="230"/>
    </location>
</feature>
<dbReference type="Pfam" id="PF01386">
    <property type="entry name" value="Ribosomal_L25p"/>
    <property type="match status" value="1"/>
</dbReference>
<organism evidence="9 10">
    <name type="scientific">candidate division WWE3 bacterium GW2011_GWC2_44_9</name>
    <dbReference type="NCBI Taxonomy" id="1619125"/>
    <lineage>
        <taxon>Bacteria</taxon>
        <taxon>Katanobacteria</taxon>
    </lineage>
</organism>
<dbReference type="PANTHER" id="PTHR33284:SF1">
    <property type="entry name" value="RIBOSOMAL PROTEIN L25_GLN-TRNA SYNTHETASE, ANTI-CODON-BINDING DOMAIN-CONTAINING PROTEIN"/>
    <property type="match status" value="1"/>
</dbReference>
<protein>
    <recommendedName>
        <fullName evidence="5">Large ribosomal subunit protein bL25</fullName>
    </recommendedName>
    <alternativeName>
        <fullName evidence="5">General stress protein CTC</fullName>
    </alternativeName>
</protein>
<proteinExistence type="inferred from homology"/>
<evidence type="ECO:0000313" key="10">
    <source>
        <dbReference type="Proteomes" id="UP000034504"/>
    </source>
</evidence>
<dbReference type="EMBL" id="LCJU01000046">
    <property type="protein sequence ID" value="KKT83135.1"/>
    <property type="molecule type" value="Genomic_DNA"/>
</dbReference>
<evidence type="ECO:0000259" key="8">
    <source>
        <dbReference type="Pfam" id="PF14693"/>
    </source>
</evidence>
<evidence type="ECO:0000256" key="6">
    <source>
        <dbReference type="SAM" id="MobiDB-lite"/>
    </source>
</evidence>
<name>A0A0G1KI11_UNCKA</name>
<evidence type="ECO:0000256" key="2">
    <source>
        <dbReference type="ARBA" id="ARBA00022884"/>
    </source>
</evidence>
<dbReference type="AlphaFoldDB" id="A0A0G1KI11"/>
<dbReference type="GO" id="GO:0006412">
    <property type="term" value="P:translation"/>
    <property type="evidence" value="ECO:0007669"/>
    <property type="project" value="UniProtKB-UniRule"/>
</dbReference>
<keyword evidence="3 5" id="KW-0689">Ribosomal protein</keyword>
<feature type="compositionally biased region" description="Basic and acidic residues" evidence="6">
    <location>
        <begin position="212"/>
        <end position="230"/>
    </location>
</feature>
<comment type="caution">
    <text evidence="9">The sequence shown here is derived from an EMBL/GenBank/DDBJ whole genome shotgun (WGS) entry which is preliminary data.</text>
</comment>
<dbReference type="SUPFAM" id="SSF50715">
    <property type="entry name" value="Ribosomal protein L25-like"/>
    <property type="match status" value="1"/>
</dbReference>
<gene>
    <name evidence="5" type="primary">rplY</name>
    <name evidence="5" type="synonym">ctc</name>
    <name evidence="9" type="ORF">UW82_C0046G0003</name>
</gene>
<evidence type="ECO:0000256" key="5">
    <source>
        <dbReference type="HAMAP-Rule" id="MF_01334"/>
    </source>
</evidence>
<keyword evidence="1 5" id="KW-0699">rRNA-binding</keyword>
<dbReference type="InterPro" id="IPR011035">
    <property type="entry name" value="Ribosomal_bL25/Gln-tRNA_synth"/>
</dbReference>
<reference evidence="9 10" key="1">
    <citation type="journal article" date="2015" name="Nature">
        <title>rRNA introns, odd ribosomes, and small enigmatic genomes across a large radiation of phyla.</title>
        <authorList>
            <person name="Brown C.T."/>
            <person name="Hug L.A."/>
            <person name="Thomas B.C."/>
            <person name="Sharon I."/>
            <person name="Castelle C.J."/>
            <person name="Singh A."/>
            <person name="Wilkins M.J."/>
            <person name="Williams K.H."/>
            <person name="Banfield J.F."/>
        </authorList>
    </citation>
    <scope>NUCLEOTIDE SEQUENCE [LARGE SCALE GENOMIC DNA]</scope>
</reference>
<keyword evidence="2 5" id="KW-0694">RNA-binding</keyword>
<dbReference type="InterPro" id="IPR020056">
    <property type="entry name" value="Rbsml_bL25/Gln-tRNA_synth_N"/>
</dbReference>
<dbReference type="Proteomes" id="UP000034504">
    <property type="component" value="Unassembled WGS sequence"/>
</dbReference>